<keyword evidence="4" id="KW-0560">Oxidoreductase</keyword>
<proteinExistence type="predicted"/>
<dbReference type="EMBL" id="VMNK01000009">
    <property type="protein sequence ID" value="TVO56062.1"/>
    <property type="molecule type" value="Genomic_DNA"/>
</dbReference>
<evidence type="ECO:0000256" key="2">
    <source>
        <dbReference type="ARBA" id="ARBA00022827"/>
    </source>
</evidence>
<evidence type="ECO:0000313" key="5">
    <source>
        <dbReference type="Proteomes" id="UP000319502"/>
    </source>
</evidence>
<keyword evidence="2" id="KW-0274">FAD</keyword>
<sequence length="354" mass="37311">MTDVEQTWAEQIREAAASKTPLRIRGGGSKDFYGQPLAGTVLDARAHRGVISHEPTELVVKVRAGTPLAELEAALLAEGQMLGFEPPHFGPDATVGGCVAAGLSGPRRATAGAVRDFMLGVTLLDGRGNRLHFGGEVMKNVAGYDVARLMTGSLGTLGVLLDVSIKVLPLPVAEATLRFEMDALEAVAQMNRWGGQPLPVSATSWMAGVLTVRLSGAEAAVTAACARLGGDRLSEQAARAHWQGLREQSQGFFGGEAPLWRLSVPSVAEATGLAGSQLIEWGGAQRWVRTEQDAASVRARAAVLGGHATLFRGADKSVGAFHPLPPALRSIHQRLKHSFDPDGILNPGRLYDGL</sequence>
<gene>
    <name evidence="4" type="primary">glcE</name>
    <name evidence="4" type="ORF">FHP91_11505</name>
</gene>
<protein>
    <submittedName>
        <fullName evidence="4">Glycolate oxidase subunit GlcE</fullName>
        <ecNumber evidence="4">1.1.99.14</ecNumber>
    </submittedName>
</protein>
<dbReference type="OrthoDB" id="9811557at2"/>
<dbReference type="PANTHER" id="PTHR11748">
    <property type="entry name" value="D-LACTATE DEHYDROGENASE"/>
    <property type="match status" value="1"/>
</dbReference>
<keyword evidence="1" id="KW-0285">Flavoprotein</keyword>
<accession>A0A557QT29</accession>
<dbReference type="PANTHER" id="PTHR11748:SF103">
    <property type="entry name" value="GLYCOLATE OXIDASE SUBUNIT GLCE"/>
    <property type="match status" value="1"/>
</dbReference>
<dbReference type="Gene3D" id="3.30.465.10">
    <property type="match status" value="1"/>
</dbReference>
<feature type="domain" description="FAD-binding PCMH-type" evidence="3">
    <location>
        <begin position="1"/>
        <end position="170"/>
    </location>
</feature>
<dbReference type="EC" id="1.1.99.14" evidence="4"/>
<dbReference type="SUPFAM" id="SSF55103">
    <property type="entry name" value="FAD-linked oxidases, C-terminal domain"/>
    <property type="match status" value="1"/>
</dbReference>
<comment type="caution">
    <text evidence="4">The sequence shown here is derived from an EMBL/GenBank/DDBJ whole genome shotgun (WGS) entry which is preliminary data.</text>
</comment>
<name>A0A557QT29_9RHOO</name>
<dbReference type="InterPro" id="IPR016166">
    <property type="entry name" value="FAD-bd_PCMH"/>
</dbReference>
<evidence type="ECO:0000259" key="3">
    <source>
        <dbReference type="PROSITE" id="PS51387"/>
    </source>
</evidence>
<dbReference type="Proteomes" id="UP000319502">
    <property type="component" value="Unassembled WGS sequence"/>
</dbReference>
<keyword evidence="5" id="KW-1185">Reference proteome</keyword>
<dbReference type="PROSITE" id="PS51387">
    <property type="entry name" value="FAD_PCMH"/>
    <property type="match status" value="1"/>
</dbReference>
<dbReference type="AlphaFoldDB" id="A0A557QT29"/>
<dbReference type="InterPro" id="IPR006094">
    <property type="entry name" value="Oxid_FAD_bind_N"/>
</dbReference>
<dbReference type="GO" id="GO:0071949">
    <property type="term" value="F:FAD binding"/>
    <property type="evidence" value="ECO:0007669"/>
    <property type="project" value="InterPro"/>
</dbReference>
<dbReference type="Pfam" id="PF01565">
    <property type="entry name" value="FAD_binding_4"/>
    <property type="match status" value="1"/>
</dbReference>
<dbReference type="SUPFAM" id="SSF56176">
    <property type="entry name" value="FAD-binding/transporter-associated domain-like"/>
    <property type="match status" value="1"/>
</dbReference>
<dbReference type="InterPro" id="IPR016164">
    <property type="entry name" value="FAD-linked_Oxase-like_C"/>
</dbReference>
<dbReference type="RefSeq" id="WP_144309742.1">
    <property type="nucleotide sequence ID" value="NZ_VMNK01000009.1"/>
</dbReference>
<dbReference type="InterPro" id="IPR016169">
    <property type="entry name" value="FAD-bd_PCMH_sub2"/>
</dbReference>
<dbReference type="GO" id="GO:0019154">
    <property type="term" value="F:glycolate dehydrogenase activity"/>
    <property type="evidence" value="ECO:0007669"/>
    <property type="project" value="UniProtKB-EC"/>
</dbReference>
<evidence type="ECO:0000313" key="4">
    <source>
        <dbReference type="EMBL" id="TVO56062.1"/>
    </source>
</evidence>
<organism evidence="4 5">
    <name type="scientific">Denitromonas halophila</name>
    <dbReference type="NCBI Taxonomy" id="1629404"/>
    <lineage>
        <taxon>Bacteria</taxon>
        <taxon>Pseudomonadati</taxon>
        <taxon>Pseudomonadota</taxon>
        <taxon>Betaproteobacteria</taxon>
        <taxon>Rhodocyclales</taxon>
        <taxon>Zoogloeaceae</taxon>
        <taxon>Denitromonas</taxon>
    </lineage>
</organism>
<dbReference type="NCBIfam" id="NF008439">
    <property type="entry name" value="PRK11282.1"/>
    <property type="match status" value="1"/>
</dbReference>
<evidence type="ECO:0000256" key="1">
    <source>
        <dbReference type="ARBA" id="ARBA00022630"/>
    </source>
</evidence>
<dbReference type="InterPro" id="IPR036318">
    <property type="entry name" value="FAD-bd_PCMH-like_sf"/>
</dbReference>
<reference evidence="4 5" key="1">
    <citation type="submission" date="2019-07" db="EMBL/GenBank/DDBJ databases">
        <title>The pathways for chlorine oxyanion respiration interact through the shared metabolite chlorate.</title>
        <authorList>
            <person name="Barnum T.P."/>
            <person name="Cheng Y."/>
            <person name="Hill K.A."/>
            <person name="Lucas L.N."/>
            <person name="Carlson H.K."/>
            <person name="Coates J.D."/>
        </authorList>
    </citation>
    <scope>NUCLEOTIDE SEQUENCE [LARGE SCALE GENOMIC DNA]</scope>
    <source>
        <strain evidence="4 5">SFB-3</strain>
    </source>
</reference>